<dbReference type="GO" id="GO:0004252">
    <property type="term" value="F:serine-type endopeptidase activity"/>
    <property type="evidence" value="ECO:0007669"/>
    <property type="project" value="TreeGrafter"/>
</dbReference>
<dbReference type="Gene3D" id="1.10.357.10">
    <property type="entry name" value="Tetracycline Repressor, domain 2"/>
    <property type="match status" value="1"/>
</dbReference>
<feature type="domain" description="HTH tetR-type" evidence="5">
    <location>
        <begin position="6"/>
        <end position="66"/>
    </location>
</feature>
<dbReference type="InterPro" id="IPR001375">
    <property type="entry name" value="Peptidase_S9_cat"/>
</dbReference>
<dbReference type="AlphaFoldDB" id="A0A378UVG7"/>
<dbReference type="EMBL" id="UGQY01000003">
    <property type="protein sequence ID" value="STZ88803.1"/>
    <property type="molecule type" value="Genomic_DNA"/>
</dbReference>
<dbReference type="PANTHER" id="PTHR42776">
    <property type="entry name" value="SERINE PEPTIDASE S9 FAMILY MEMBER"/>
    <property type="match status" value="1"/>
</dbReference>
<keyword evidence="2 3" id="KW-0238">DNA-binding</keyword>
<feature type="DNA-binding region" description="H-T-H motif" evidence="3">
    <location>
        <begin position="29"/>
        <end position="48"/>
    </location>
</feature>
<dbReference type="EC" id="3.4.14.12" evidence="6"/>
<dbReference type="GO" id="GO:0008242">
    <property type="term" value="F:omega peptidase activity"/>
    <property type="evidence" value="ECO:0007669"/>
    <property type="project" value="UniProtKB-EC"/>
</dbReference>
<evidence type="ECO:0000256" key="3">
    <source>
        <dbReference type="PROSITE-ProRule" id="PRU00335"/>
    </source>
</evidence>
<sequence>MGEKQEQARLEVSRHACKLFWERGVAGTSGDDIAAAAGLSTRTIWRYFRAKESCVEPVLAKSADRFIAILNRWPHDLSLAEHLAADGISHPMSPQDVEDEISAMRIATMTPSEPALRTSYLMVHDRMEQGFIPVIADRLGLPKDDLTVRLCAAAVTGAFRVVDEDVSTAVIVEGKKVTEEQALSLIDRAIRDATNGRLGGPVKPDRSKMALPELISVEEFFSPPERTAARISPDGTKIAYLAPWKNRLNVWIQHLDDDAPPRCVTADDTRSVYLYYWTDDPRWLLYMQDTGGDENWHIFRVDLDNPEAPAVDLTPFPGARVELDLPKGRPGKAVVQINNRTPELFDVYELDIATGELTLLAENPGNVFSWLSSKTGELFSSTQTVDGDVELSQWVPGTRSLRTITTFDGTDYPLGIHPITVTPDGTGIWLGANTGTDRTRLVRIDVATGAETEVDSHPAYDLAAQMVLPSPLILSERTGELIGARYYGERQVIHALDPNFAAILENLTKLSDGDLGGISSDDSGRRWVVNFTHDRDPWATYLYDHATGESKLLFRPYPNLNSDSLAPMTPVTITARDGLELHSYLTLPVGIEPTDLPMVLLVHGGPWSRDCWGFQPDVQMLANRGYAVLQVNFRGSTGYGKAFTKAAIGEFAGKMHDDLIDAVDWAVKQGYADRDKVAIFGGSYGGYAALVGVTFTPDVFAAAIDYVGISSLANFMRTLPTVARPFLANNWHRYVGDPSDPAQEADMLARSPSRRSIRSAPRCWSSRAPMILAWFRPSPTISSKRYATAVSRSSTWSRRTRATDSSTPTTRSTCTTRSSGSSPSIWAGASNRRADANVPDTPGVRGHSRLLARGISPRGSPGPVRRSRTASCRPSHRRPRGLPSWPRRCPTSPTRWRRRGPWSCPPER</sequence>
<dbReference type="SUPFAM" id="SSF46689">
    <property type="entry name" value="Homeodomain-like"/>
    <property type="match status" value="1"/>
</dbReference>
<dbReference type="Pfam" id="PF00326">
    <property type="entry name" value="Peptidase_S9"/>
    <property type="match status" value="1"/>
</dbReference>
<organism evidence="6 7">
    <name type="scientific">Mycolicibacterium fortuitum</name>
    <name type="common">Mycobacterium fortuitum</name>
    <dbReference type="NCBI Taxonomy" id="1766"/>
    <lineage>
        <taxon>Bacteria</taxon>
        <taxon>Bacillati</taxon>
        <taxon>Actinomycetota</taxon>
        <taxon>Actinomycetes</taxon>
        <taxon>Mycobacteriales</taxon>
        <taxon>Mycobacteriaceae</taxon>
        <taxon>Mycolicibacterium</taxon>
    </lineage>
</organism>
<evidence type="ECO:0000313" key="6">
    <source>
        <dbReference type="EMBL" id="STZ88803.1"/>
    </source>
</evidence>
<dbReference type="Gene3D" id="3.40.50.1820">
    <property type="entry name" value="alpha/beta hydrolase"/>
    <property type="match status" value="1"/>
</dbReference>
<dbReference type="InterPro" id="IPR001647">
    <property type="entry name" value="HTH_TetR"/>
</dbReference>
<dbReference type="Pfam" id="PF17754">
    <property type="entry name" value="TetR_C_14"/>
    <property type="match status" value="1"/>
</dbReference>
<dbReference type="PANTHER" id="PTHR42776:SF27">
    <property type="entry name" value="DIPEPTIDYL PEPTIDASE FAMILY MEMBER 6"/>
    <property type="match status" value="1"/>
</dbReference>
<dbReference type="GO" id="GO:0003677">
    <property type="term" value="F:DNA binding"/>
    <property type="evidence" value="ECO:0007669"/>
    <property type="project" value="UniProtKB-UniRule"/>
</dbReference>
<proteinExistence type="predicted"/>
<gene>
    <name evidence="6" type="primary">ptpA_3</name>
    <name evidence="6" type="ORF">NCTC1542_03590</name>
</gene>
<dbReference type="InterPro" id="IPR029058">
    <property type="entry name" value="AB_hydrolase_fold"/>
</dbReference>
<evidence type="ECO:0000256" key="2">
    <source>
        <dbReference type="ARBA" id="ARBA00023125"/>
    </source>
</evidence>
<feature type="region of interest" description="Disordered" evidence="4">
    <location>
        <begin position="786"/>
        <end position="908"/>
    </location>
</feature>
<name>A0A378UVG7_MYCFO</name>
<dbReference type="InterPro" id="IPR011042">
    <property type="entry name" value="6-blade_b-propeller_TolB-like"/>
</dbReference>
<dbReference type="InterPro" id="IPR041347">
    <property type="entry name" value="MftR_C"/>
</dbReference>
<dbReference type="PROSITE" id="PS50977">
    <property type="entry name" value="HTH_TETR_2"/>
    <property type="match status" value="1"/>
</dbReference>
<feature type="compositionally biased region" description="Low complexity" evidence="4">
    <location>
        <begin position="791"/>
        <end position="824"/>
    </location>
</feature>
<dbReference type="SUPFAM" id="SSF82171">
    <property type="entry name" value="DPP6 N-terminal domain-like"/>
    <property type="match status" value="1"/>
</dbReference>
<dbReference type="InterPro" id="IPR009057">
    <property type="entry name" value="Homeodomain-like_sf"/>
</dbReference>
<dbReference type="GO" id="GO:0006508">
    <property type="term" value="P:proteolysis"/>
    <property type="evidence" value="ECO:0007669"/>
    <property type="project" value="InterPro"/>
</dbReference>
<dbReference type="Gene3D" id="2.120.10.30">
    <property type="entry name" value="TolB, C-terminal domain"/>
    <property type="match status" value="1"/>
</dbReference>
<evidence type="ECO:0000313" key="7">
    <source>
        <dbReference type="Proteomes" id="UP000255389"/>
    </source>
</evidence>
<feature type="compositionally biased region" description="Low complexity" evidence="4">
    <location>
        <begin position="853"/>
        <end position="864"/>
    </location>
</feature>
<dbReference type="Proteomes" id="UP000255389">
    <property type="component" value="Unassembled WGS sequence"/>
</dbReference>
<evidence type="ECO:0000259" key="5">
    <source>
        <dbReference type="PROSITE" id="PS50977"/>
    </source>
</evidence>
<accession>A0A378UVG7</accession>
<dbReference type="EC" id="3.4.19.1" evidence="6"/>
<dbReference type="SUPFAM" id="SSF53474">
    <property type="entry name" value="alpha/beta-Hydrolases"/>
    <property type="match status" value="1"/>
</dbReference>
<protein>
    <submittedName>
        <fullName evidence="6">Peptidase S9, prolyl oligopeptidase active site region</fullName>
        <ecNumber evidence="6">3.4.14.12</ecNumber>
        <ecNumber evidence="6">3.4.19.1</ecNumber>
    </submittedName>
</protein>
<reference evidence="6 7" key="1">
    <citation type="submission" date="2018-06" db="EMBL/GenBank/DDBJ databases">
        <authorList>
            <consortium name="Pathogen Informatics"/>
            <person name="Doyle S."/>
        </authorList>
    </citation>
    <scope>NUCLEOTIDE SEQUENCE [LARGE SCALE GENOMIC DNA]</scope>
    <source>
        <strain evidence="6 7">NCTC1542</strain>
    </source>
</reference>
<dbReference type="Pfam" id="PF00440">
    <property type="entry name" value="TetR_N"/>
    <property type="match status" value="1"/>
</dbReference>
<evidence type="ECO:0000256" key="1">
    <source>
        <dbReference type="ARBA" id="ARBA00022801"/>
    </source>
</evidence>
<keyword evidence="1 6" id="KW-0378">Hydrolase</keyword>
<evidence type="ECO:0000256" key="4">
    <source>
        <dbReference type="SAM" id="MobiDB-lite"/>
    </source>
</evidence>